<dbReference type="EMBL" id="CP071090">
    <property type="protein sequence ID" value="QSQ22177.1"/>
    <property type="molecule type" value="Genomic_DNA"/>
</dbReference>
<feature type="chain" id="PRO_5045226426" evidence="1">
    <location>
        <begin position="24"/>
        <end position="465"/>
    </location>
</feature>
<feature type="signal peptide" evidence="1">
    <location>
        <begin position="1"/>
        <end position="23"/>
    </location>
</feature>
<protein>
    <submittedName>
        <fullName evidence="2">Uncharacterized protein</fullName>
    </submittedName>
</protein>
<accession>A0ABX7NXG5</accession>
<keyword evidence="1" id="KW-0732">Signal</keyword>
<proteinExistence type="predicted"/>
<reference evidence="2 3" key="1">
    <citation type="submission" date="2021-02" db="EMBL/GenBank/DDBJ databases">
        <title>De Novo genome assembly of isolated myxobacteria.</title>
        <authorList>
            <person name="Stevens D.C."/>
        </authorList>
    </citation>
    <scope>NUCLEOTIDE SEQUENCE [LARGE SCALE GENOMIC DNA]</scope>
    <source>
        <strain evidence="3">SCPEA02</strain>
    </source>
</reference>
<name>A0ABX7NXG5_9BACT</name>
<organism evidence="2 3">
    <name type="scientific">Pyxidicoccus parkwayensis</name>
    <dbReference type="NCBI Taxonomy" id="2813578"/>
    <lineage>
        <taxon>Bacteria</taxon>
        <taxon>Pseudomonadati</taxon>
        <taxon>Myxococcota</taxon>
        <taxon>Myxococcia</taxon>
        <taxon>Myxococcales</taxon>
        <taxon>Cystobacterineae</taxon>
        <taxon>Myxococcaceae</taxon>
        <taxon>Pyxidicoccus</taxon>
    </lineage>
</organism>
<evidence type="ECO:0000313" key="3">
    <source>
        <dbReference type="Proteomes" id="UP000662747"/>
    </source>
</evidence>
<sequence>MPVRDGGRLLLACLVLLSLPAAAQDAHYWNRQFGNRAWMLGGALLGNPGDISSVYYNPGALSLVKSPRLELTGNVFEYSRLTVVDGLGAGKDLSTSSFSALPALLAGPLDFHFLGRARMAYSLLTRQGFDTRLSRQDLFQGTDLVGIPGLQSLSSSVRVEHEVHEFWAGLTWSLPLGGHLGVGLTPFIAFRQQRASFLSVSQGGGASGQSLDATFQRDYQLKHIRLLAKLGASYQEETWAVGLTVTTPSVGLAGSGEAGFERAVSQQGFNLSIPSRVSDLQKSAPVQFKSPLSVGVGGNRVFGATILHAAVEAFARVHTFRLVDTEPIVTSDSAEVLDGDIFHGFEPVVNVAVGVEHDLGRDVRVYLSAHTDFDAAESMPDAGSLLSDWDLYHAATGVYFPVARHARFMVGTDLAWGRRSTSRFADILAESGLPPTSGTQHLRVFQATLVLGASLGGGEPVTEPP</sequence>
<dbReference type="Proteomes" id="UP000662747">
    <property type="component" value="Chromosome"/>
</dbReference>
<gene>
    <name evidence="2" type="ORF">JY651_44805</name>
</gene>
<evidence type="ECO:0000313" key="2">
    <source>
        <dbReference type="EMBL" id="QSQ22177.1"/>
    </source>
</evidence>
<dbReference type="RefSeq" id="WP_206723754.1">
    <property type="nucleotide sequence ID" value="NZ_CP071090.1"/>
</dbReference>
<dbReference type="Gene3D" id="2.40.160.60">
    <property type="entry name" value="Outer membrane protein transport protein (OMPP1/FadL/TodX)"/>
    <property type="match status" value="1"/>
</dbReference>
<evidence type="ECO:0000256" key="1">
    <source>
        <dbReference type="SAM" id="SignalP"/>
    </source>
</evidence>
<keyword evidence="3" id="KW-1185">Reference proteome</keyword>